<keyword evidence="7" id="KW-0408">Iron</keyword>
<dbReference type="InterPro" id="IPR015421">
    <property type="entry name" value="PyrdxlP-dep_Trfase_major"/>
</dbReference>
<dbReference type="Proteomes" id="UP000242498">
    <property type="component" value="Chromosome I"/>
</dbReference>
<keyword evidence="8" id="KW-0411">Iron-sulfur</keyword>
<dbReference type="EMBL" id="LT907782">
    <property type="protein sequence ID" value="SNX60852.1"/>
    <property type="molecule type" value="Genomic_DNA"/>
</dbReference>
<name>A0A285C005_9PROT</name>
<dbReference type="InterPro" id="IPR000192">
    <property type="entry name" value="Aminotrans_V_dom"/>
</dbReference>
<dbReference type="EC" id="2.8.1.7" evidence="3"/>
<dbReference type="InterPro" id="IPR015424">
    <property type="entry name" value="PyrdxlP-dep_Trfase"/>
</dbReference>
<evidence type="ECO:0000256" key="6">
    <source>
        <dbReference type="ARBA" id="ARBA00022898"/>
    </source>
</evidence>
<dbReference type="GO" id="GO:0046872">
    <property type="term" value="F:metal ion binding"/>
    <property type="evidence" value="ECO:0007669"/>
    <property type="project" value="UniProtKB-KW"/>
</dbReference>
<dbReference type="AlphaFoldDB" id="A0A285C005"/>
<comment type="catalytic activity">
    <reaction evidence="9">
        <text>(sulfur carrier)-H + L-cysteine = (sulfur carrier)-SH + L-alanine</text>
        <dbReference type="Rhea" id="RHEA:43892"/>
        <dbReference type="Rhea" id="RHEA-COMP:14737"/>
        <dbReference type="Rhea" id="RHEA-COMP:14739"/>
        <dbReference type="ChEBI" id="CHEBI:29917"/>
        <dbReference type="ChEBI" id="CHEBI:35235"/>
        <dbReference type="ChEBI" id="CHEBI:57972"/>
        <dbReference type="ChEBI" id="CHEBI:64428"/>
        <dbReference type="EC" id="2.8.1.7"/>
    </reaction>
</comment>
<dbReference type="InterPro" id="IPR016454">
    <property type="entry name" value="Cysteine_dSase"/>
</dbReference>
<dbReference type="GO" id="GO:0031071">
    <property type="term" value="F:cysteine desulfurase activity"/>
    <property type="evidence" value="ECO:0007669"/>
    <property type="project" value="UniProtKB-EC"/>
</dbReference>
<dbReference type="InterPro" id="IPR015422">
    <property type="entry name" value="PyrdxlP-dep_Trfase_small"/>
</dbReference>
<evidence type="ECO:0000256" key="3">
    <source>
        <dbReference type="ARBA" id="ARBA00012239"/>
    </source>
</evidence>
<proteinExistence type="inferred from homology"/>
<dbReference type="PIRSF" id="PIRSF005572">
    <property type="entry name" value="NifS"/>
    <property type="match status" value="1"/>
</dbReference>
<evidence type="ECO:0000256" key="9">
    <source>
        <dbReference type="ARBA" id="ARBA00050776"/>
    </source>
</evidence>
<evidence type="ECO:0000256" key="7">
    <source>
        <dbReference type="ARBA" id="ARBA00023004"/>
    </source>
</evidence>
<protein>
    <recommendedName>
        <fullName evidence="3">cysteine desulfurase</fullName>
        <ecNumber evidence="3">2.8.1.7</ecNumber>
    </recommendedName>
</protein>
<dbReference type="PANTHER" id="PTHR11601">
    <property type="entry name" value="CYSTEINE DESULFURYLASE FAMILY MEMBER"/>
    <property type="match status" value="1"/>
</dbReference>
<dbReference type="PANTHER" id="PTHR11601:SF34">
    <property type="entry name" value="CYSTEINE DESULFURASE"/>
    <property type="match status" value="1"/>
</dbReference>
<organism evidence="12 13">
    <name type="scientific">Nitrosomonas ureae</name>
    <dbReference type="NCBI Taxonomy" id="44577"/>
    <lineage>
        <taxon>Bacteria</taxon>
        <taxon>Pseudomonadati</taxon>
        <taxon>Pseudomonadota</taxon>
        <taxon>Betaproteobacteria</taxon>
        <taxon>Nitrosomonadales</taxon>
        <taxon>Nitrosomonadaceae</taxon>
        <taxon>Nitrosomonas</taxon>
    </lineage>
</organism>
<dbReference type="InterPro" id="IPR020578">
    <property type="entry name" value="Aminotrans_V_PyrdxlP_BS"/>
</dbReference>
<evidence type="ECO:0000256" key="5">
    <source>
        <dbReference type="ARBA" id="ARBA00022723"/>
    </source>
</evidence>
<reference evidence="12 13" key="1">
    <citation type="submission" date="2017-08" db="EMBL/GenBank/DDBJ databases">
        <authorList>
            <person name="de Groot N.N."/>
        </authorList>
    </citation>
    <scope>NUCLEOTIDE SEQUENCE [LARGE SCALE GENOMIC DNA]</scope>
    <source>
        <strain evidence="12 13">Nm15</strain>
    </source>
</reference>
<evidence type="ECO:0000256" key="2">
    <source>
        <dbReference type="ARBA" id="ARBA00006490"/>
    </source>
</evidence>
<feature type="domain" description="Aminotransferase class V" evidence="11">
    <location>
        <begin position="4"/>
        <end position="366"/>
    </location>
</feature>
<keyword evidence="4" id="KW-0808">Transferase</keyword>
<evidence type="ECO:0000256" key="4">
    <source>
        <dbReference type="ARBA" id="ARBA00022679"/>
    </source>
</evidence>
<evidence type="ECO:0000313" key="13">
    <source>
        <dbReference type="Proteomes" id="UP000242498"/>
    </source>
</evidence>
<comment type="cofactor">
    <cofactor evidence="1 10">
        <name>pyridoxal 5'-phosphate</name>
        <dbReference type="ChEBI" id="CHEBI:597326"/>
    </cofactor>
</comment>
<evidence type="ECO:0000256" key="1">
    <source>
        <dbReference type="ARBA" id="ARBA00001933"/>
    </source>
</evidence>
<evidence type="ECO:0000313" key="12">
    <source>
        <dbReference type="EMBL" id="SNX60852.1"/>
    </source>
</evidence>
<comment type="similarity">
    <text evidence="2">Belongs to the class-V pyridoxal-phosphate-dependent aminotransferase family. NifS/IscS subfamily.</text>
</comment>
<dbReference type="Gene3D" id="1.10.260.50">
    <property type="match status" value="1"/>
</dbReference>
<keyword evidence="6" id="KW-0663">Pyridoxal phosphate</keyword>
<accession>A0A285C005</accession>
<gene>
    <name evidence="12" type="ORF">SAMN06296273_2318</name>
</gene>
<dbReference type="OrthoDB" id="9808002at2"/>
<dbReference type="Gene3D" id="3.40.640.10">
    <property type="entry name" value="Type I PLP-dependent aspartate aminotransferase-like (Major domain)"/>
    <property type="match status" value="1"/>
</dbReference>
<dbReference type="SUPFAM" id="SSF53383">
    <property type="entry name" value="PLP-dependent transferases"/>
    <property type="match status" value="1"/>
</dbReference>
<dbReference type="Gene3D" id="3.90.1150.10">
    <property type="entry name" value="Aspartate Aminotransferase, domain 1"/>
    <property type="match status" value="1"/>
</dbReference>
<dbReference type="GO" id="GO:0051536">
    <property type="term" value="F:iron-sulfur cluster binding"/>
    <property type="evidence" value="ECO:0007669"/>
    <property type="project" value="UniProtKB-KW"/>
</dbReference>
<evidence type="ECO:0000256" key="10">
    <source>
        <dbReference type="RuleBase" id="RU004504"/>
    </source>
</evidence>
<keyword evidence="5" id="KW-0479">Metal-binding</keyword>
<dbReference type="RefSeq" id="WP_096293556.1">
    <property type="nucleotide sequence ID" value="NZ_LT907782.1"/>
</dbReference>
<evidence type="ECO:0000259" key="11">
    <source>
        <dbReference type="Pfam" id="PF00266"/>
    </source>
</evidence>
<dbReference type="Pfam" id="PF00266">
    <property type="entry name" value="Aminotran_5"/>
    <property type="match status" value="1"/>
</dbReference>
<sequence>MEPVYFDHNATTRIDDAVLEAMLPYFQREFGNASSRHGYGLNARRAIDKARRQVADAAGVHPAQVIFTSGGSEANNLFIRGAADSLKPGNLFISAIEHPCVLKPAQALSRRSCDAWAMHQLAVNTSGQVDLDAAGNAMQKHKPGLVAVMLANNETGVIQDVASIAESARSHGAYVHTDAIQGLGKIPLDFSALKVHAMTLSAHKVYGPKGAAALIVDKRLLLKPLIYGGGHENGLRSGTENVPAIVGFGVACELAQARMAETAQHVSILRDQLEKGLASMDATIFGTAAARIPNTCYFALPDIEGDTLVVKLDKAGFAVAAGAACSSVNPGQSHVLNAMQVDPMLARCAVRVSLGRSNTLEQVDNFLRATQHIVAELKQTSSLSF</sequence>
<dbReference type="PROSITE" id="PS00595">
    <property type="entry name" value="AA_TRANSFER_CLASS_5"/>
    <property type="match status" value="1"/>
</dbReference>
<evidence type="ECO:0000256" key="8">
    <source>
        <dbReference type="ARBA" id="ARBA00023014"/>
    </source>
</evidence>